<dbReference type="Pfam" id="PF07992">
    <property type="entry name" value="Pyr_redox_2"/>
    <property type="match status" value="1"/>
</dbReference>
<evidence type="ECO:0000259" key="3">
    <source>
        <dbReference type="Pfam" id="PF07992"/>
    </source>
</evidence>
<dbReference type="InterPro" id="IPR051691">
    <property type="entry name" value="Metab_Enz_Cyan_OpOx_G3PDH"/>
</dbReference>
<dbReference type="PIRSF" id="PIRSF037495">
    <property type="entry name" value="Opine_OX_OoxA/HcnB"/>
    <property type="match status" value="1"/>
</dbReference>
<evidence type="ECO:0000256" key="1">
    <source>
        <dbReference type="ARBA" id="ARBA00023002"/>
    </source>
</evidence>
<dbReference type="InterPro" id="IPR023753">
    <property type="entry name" value="FAD/NAD-binding_dom"/>
</dbReference>
<dbReference type="EMBL" id="AP023355">
    <property type="protein sequence ID" value="BCJ35842.1"/>
    <property type="molecule type" value="Genomic_DNA"/>
</dbReference>
<dbReference type="SUPFAM" id="SSF51905">
    <property type="entry name" value="FAD/NAD(P)-binding domain"/>
    <property type="match status" value="1"/>
</dbReference>
<sequence>MIPTRAADVVVVGAGAAGLHAAVQAADGGASVLLLDADVRPGGQYHRQLPVEFGAVRPERAHHEQPAAADLIARLARHRRVTQRQQVTVWAAEPRVGGGALLYLADVSSGRAVDAGVIAAPRVVLATGAYDRTLPCPGADLPGVYTPGAARALLQGARIVPGHRVLVAGTGPFLLPVAAGLIDAGARLAGVLEANHTRGWVRRPRAMALAPEKVAEAARYTATLTRHRTRVRAGRAVVAVHGNGRVESATVAKLKPDWTIVPGSEKTVETDAVVVGYGFVPQLELALALGCDTEPGPDGSPVVAVDDAQLTSRPGVYAAGELTGVGGAVLAAAEGALAGLATALDLGTLGERGHAARASAWQGARARYRRFADALAAVYPVPDGWQSWLTEDTVVCRCERVRYGAVRDAVTAGATGLGTVCAATGCGRGRCQGRSCGAAVAGITATLSGVDGPAELPDPLALSARPVDTPIPLGQLAEDPDHPE</sequence>
<dbReference type="AlphaFoldDB" id="A0A7R7HX56"/>
<keyword evidence="5" id="KW-1185">Reference proteome</keyword>
<dbReference type="CDD" id="cd19946">
    <property type="entry name" value="GlpA-like_Fer2_BFD-like"/>
    <property type="match status" value="1"/>
</dbReference>
<dbReference type="InterPro" id="IPR017224">
    <property type="entry name" value="Opine_Oxase_asu/HCN_bsu"/>
</dbReference>
<proteinExistence type="predicted"/>
<gene>
    <name evidence="4" type="ORF">Athai_33450</name>
</gene>
<dbReference type="InterPro" id="IPR041854">
    <property type="entry name" value="BFD-like_2Fe2S-bd_dom_sf"/>
</dbReference>
<dbReference type="PRINTS" id="PR00411">
    <property type="entry name" value="PNDRDTASEI"/>
</dbReference>
<feature type="domain" description="FAD/NAD(P)-binding" evidence="3">
    <location>
        <begin position="8"/>
        <end position="332"/>
    </location>
</feature>
<dbReference type="Gene3D" id="3.50.50.60">
    <property type="entry name" value="FAD/NAD(P)-binding domain"/>
    <property type="match status" value="2"/>
</dbReference>
<dbReference type="PRINTS" id="PR00368">
    <property type="entry name" value="FADPNR"/>
</dbReference>
<dbReference type="Gene3D" id="1.10.10.1100">
    <property type="entry name" value="BFD-like [2Fe-2S]-binding domain"/>
    <property type="match status" value="1"/>
</dbReference>
<organism evidence="4 5">
    <name type="scientific">Actinocatenispora thailandica</name>
    <dbReference type="NCBI Taxonomy" id="227318"/>
    <lineage>
        <taxon>Bacteria</taxon>
        <taxon>Bacillati</taxon>
        <taxon>Actinomycetota</taxon>
        <taxon>Actinomycetes</taxon>
        <taxon>Micromonosporales</taxon>
        <taxon>Micromonosporaceae</taxon>
        <taxon>Actinocatenispora</taxon>
    </lineage>
</organism>
<evidence type="ECO:0000313" key="4">
    <source>
        <dbReference type="EMBL" id="BCJ35842.1"/>
    </source>
</evidence>
<name>A0A7R7HX56_9ACTN</name>
<reference evidence="4 5" key="1">
    <citation type="submission" date="2020-08" db="EMBL/GenBank/DDBJ databases">
        <title>Whole genome shotgun sequence of Actinocatenispora thailandica NBRC 105041.</title>
        <authorList>
            <person name="Komaki H."/>
            <person name="Tamura T."/>
        </authorList>
    </citation>
    <scope>NUCLEOTIDE SEQUENCE [LARGE SCALE GENOMIC DNA]</scope>
    <source>
        <strain evidence="4 5">NBRC 105041</strain>
    </source>
</reference>
<evidence type="ECO:0000256" key="2">
    <source>
        <dbReference type="SAM" id="MobiDB-lite"/>
    </source>
</evidence>
<dbReference type="PANTHER" id="PTHR42949:SF3">
    <property type="entry name" value="ANAEROBIC GLYCEROL-3-PHOSPHATE DEHYDROGENASE SUBUNIT B"/>
    <property type="match status" value="1"/>
</dbReference>
<feature type="region of interest" description="Disordered" evidence="2">
    <location>
        <begin position="462"/>
        <end position="484"/>
    </location>
</feature>
<dbReference type="InterPro" id="IPR036188">
    <property type="entry name" value="FAD/NAD-bd_sf"/>
</dbReference>
<dbReference type="RefSeq" id="WP_203962307.1">
    <property type="nucleotide sequence ID" value="NZ_AP023355.1"/>
</dbReference>
<protein>
    <submittedName>
        <fullName evidence="4">Oxidase</fullName>
    </submittedName>
</protein>
<dbReference type="GO" id="GO:0016491">
    <property type="term" value="F:oxidoreductase activity"/>
    <property type="evidence" value="ECO:0007669"/>
    <property type="project" value="UniProtKB-KW"/>
</dbReference>
<dbReference type="PANTHER" id="PTHR42949">
    <property type="entry name" value="ANAEROBIC GLYCEROL-3-PHOSPHATE DEHYDROGENASE SUBUNIT B"/>
    <property type="match status" value="1"/>
</dbReference>
<dbReference type="Proteomes" id="UP000611640">
    <property type="component" value="Chromosome"/>
</dbReference>
<keyword evidence="1" id="KW-0560">Oxidoreductase</keyword>
<dbReference type="KEGG" id="atl:Athai_33450"/>
<evidence type="ECO:0000313" key="5">
    <source>
        <dbReference type="Proteomes" id="UP000611640"/>
    </source>
</evidence>
<accession>A0A7R7HX56</accession>